<evidence type="ECO:0000313" key="2">
    <source>
        <dbReference type="EMBL" id="KAK5902497.1"/>
    </source>
</evidence>
<evidence type="ECO:0000256" key="1">
    <source>
        <dbReference type="SAM" id="MobiDB-lite"/>
    </source>
</evidence>
<keyword evidence="3" id="KW-1185">Reference proteome</keyword>
<dbReference type="EMBL" id="JAULUE010002051">
    <property type="protein sequence ID" value="KAK5902497.1"/>
    <property type="molecule type" value="Genomic_DNA"/>
</dbReference>
<sequence length="73" mass="7796">MPGSPGLHHQIKPEKDAIGGKILKEDAGSKLFFLASWILNCSETIGCGITSKETRSPQSPTSSCQYPATSHSH</sequence>
<proteinExistence type="predicted"/>
<reference evidence="2 3" key="1">
    <citation type="journal article" date="2023" name="Mol. Biol. Evol.">
        <title>Genomics of Secondarily Temperate Adaptation in the Only Non-Antarctic Icefish.</title>
        <authorList>
            <person name="Rivera-Colon A.G."/>
            <person name="Rayamajhi N."/>
            <person name="Minhas B.F."/>
            <person name="Madrigal G."/>
            <person name="Bilyk K.T."/>
            <person name="Yoon V."/>
            <person name="Hune M."/>
            <person name="Gregory S."/>
            <person name="Cheng C.H.C."/>
            <person name="Catchen J.M."/>
        </authorList>
    </citation>
    <scope>NUCLEOTIDE SEQUENCE [LARGE SCALE GENOMIC DNA]</scope>
    <source>
        <strain evidence="2">JC2023a</strain>
    </source>
</reference>
<feature type="compositionally biased region" description="Polar residues" evidence="1">
    <location>
        <begin position="56"/>
        <end position="73"/>
    </location>
</feature>
<accession>A0AAN8H571</accession>
<dbReference type="Proteomes" id="UP001335648">
    <property type="component" value="Unassembled WGS sequence"/>
</dbReference>
<gene>
    <name evidence="2" type="ORF">CesoFtcFv8_007741</name>
</gene>
<feature type="region of interest" description="Disordered" evidence="1">
    <location>
        <begin position="50"/>
        <end position="73"/>
    </location>
</feature>
<organism evidence="2 3">
    <name type="scientific">Champsocephalus esox</name>
    <name type="common">pike icefish</name>
    <dbReference type="NCBI Taxonomy" id="159716"/>
    <lineage>
        <taxon>Eukaryota</taxon>
        <taxon>Metazoa</taxon>
        <taxon>Chordata</taxon>
        <taxon>Craniata</taxon>
        <taxon>Vertebrata</taxon>
        <taxon>Euteleostomi</taxon>
        <taxon>Actinopterygii</taxon>
        <taxon>Neopterygii</taxon>
        <taxon>Teleostei</taxon>
        <taxon>Neoteleostei</taxon>
        <taxon>Acanthomorphata</taxon>
        <taxon>Eupercaria</taxon>
        <taxon>Perciformes</taxon>
        <taxon>Notothenioidei</taxon>
        <taxon>Channichthyidae</taxon>
        <taxon>Champsocephalus</taxon>
    </lineage>
</organism>
<dbReference type="AlphaFoldDB" id="A0AAN8H571"/>
<protein>
    <submittedName>
        <fullName evidence="2">Uncharacterized protein</fullName>
    </submittedName>
</protein>
<name>A0AAN8H571_9TELE</name>
<evidence type="ECO:0000313" key="3">
    <source>
        <dbReference type="Proteomes" id="UP001335648"/>
    </source>
</evidence>
<comment type="caution">
    <text evidence="2">The sequence shown here is derived from an EMBL/GenBank/DDBJ whole genome shotgun (WGS) entry which is preliminary data.</text>
</comment>